<organism evidence="3">
    <name type="scientific">uncultured Thermomicrobiales bacterium</name>
    <dbReference type="NCBI Taxonomy" id="1645740"/>
    <lineage>
        <taxon>Bacteria</taxon>
        <taxon>Pseudomonadati</taxon>
        <taxon>Thermomicrobiota</taxon>
        <taxon>Thermomicrobia</taxon>
        <taxon>Thermomicrobiales</taxon>
        <taxon>environmental samples</taxon>
    </lineage>
</organism>
<reference evidence="3" key="1">
    <citation type="submission" date="2020-02" db="EMBL/GenBank/DDBJ databases">
        <authorList>
            <person name="Meier V. D."/>
        </authorList>
    </citation>
    <scope>NUCLEOTIDE SEQUENCE</scope>
    <source>
        <strain evidence="3">AVDCRST_MAG59</strain>
    </source>
</reference>
<evidence type="ECO:0000256" key="1">
    <source>
        <dbReference type="ARBA" id="ARBA00023125"/>
    </source>
</evidence>
<dbReference type="InterPro" id="IPR000551">
    <property type="entry name" value="MerR-type_HTH_dom"/>
</dbReference>
<dbReference type="Pfam" id="PF13411">
    <property type="entry name" value="MerR_1"/>
    <property type="match status" value="1"/>
</dbReference>
<gene>
    <name evidence="3" type="ORF">AVDCRST_MAG59-202</name>
</gene>
<dbReference type="GO" id="GO:0003677">
    <property type="term" value="F:DNA binding"/>
    <property type="evidence" value="ECO:0007669"/>
    <property type="project" value="UniProtKB-KW"/>
</dbReference>
<keyword evidence="1" id="KW-0238">DNA-binding</keyword>
<dbReference type="PROSITE" id="PS50937">
    <property type="entry name" value="HTH_MERR_2"/>
    <property type="match status" value="1"/>
</dbReference>
<evidence type="ECO:0000259" key="2">
    <source>
        <dbReference type="PROSITE" id="PS50937"/>
    </source>
</evidence>
<protein>
    <recommendedName>
        <fullName evidence="2">HTH merR-type domain-containing protein</fullName>
    </recommendedName>
</protein>
<dbReference type="PRINTS" id="PR00040">
    <property type="entry name" value="HTHMERR"/>
</dbReference>
<dbReference type="PANTHER" id="PTHR30204:SF0">
    <property type="entry name" value="REDOX-SENSITIVE TRANSCRIPTIONAL ACTIVATOR SOXR"/>
    <property type="match status" value="1"/>
</dbReference>
<evidence type="ECO:0000313" key="3">
    <source>
        <dbReference type="EMBL" id="CAA9535523.1"/>
    </source>
</evidence>
<dbReference type="SUPFAM" id="SSF46955">
    <property type="entry name" value="Putative DNA-binding domain"/>
    <property type="match status" value="1"/>
</dbReference>
<dbReference type="Gene3D" id="1.10.1660.10">
    <property type="match status" value="1"/>
</dbReference>
<sequence length="131" mass="14391">MTIGEVARRAGVAATAIRYWEREGVLPPPRRVGGQRRYDEATLARLAVVRLAQEVGFSVAEVRSLVEGFDERGVAPERWRELAERKLGEVDARIARAEGMKRVLQESLRCDCVTLDACALVLRPCAAAASA</sequence>
<dbReference type="PROSITE" id="PS00552">
    <property type="entry name" value="HTH_MERR_1"/>
    <property type="match status" value="1"/>
</dbReference>
<accession>A0A6J4U0X7</accession>
<dbReference type="GO" id="GO:0003700">
    <property type="term" value="F:DNA-binding transcription factor activity"/>
    <property type="evidence" value="ECO:0007669"/>
    <property type="project" value="InterPro"/>
</dbReference>
<name>A0A6J4U0X7_9BACT</name>
<dbReference type="AlphaFoldDB" id="A0A6J4U0X7"/>
<dbReference type="PANTHER" id="PTHR30204">
    <property type="entry name" value="REDOX-CYCLING DRUG-SENSING TRANSCRIPTIONAL ACTIVATOR SOXR"/>
    <property type="match status" value="1"/>
</dbReference>
<dbReference type="InterPro" id="IPR009061">
    <property type="entry name" value="DNA-bd_dom_put_sf"/>
</dbReference>
<dbReference type="EMBL" id="CADCWF010000011">
    <property type="protein sequence ID" value="CAA9535523.1"/>
    <property type="molecule type" value="Genomic_DNA"/>
</dbReference>
<dbReference type="SMART" id="SM00422">
    <property type="entry name" value="HTH_MERR"/>
    <property type="match status" value="1"/>
</dbReference>
<dbReference type="InterPro" id="IPR047057">
    <property type="entry name" value="MerR_fam"/>
</dbReference>
<feature type="domain" description="HTH merR-type" evidence="2">
    <location>
        <begin position="1"/>
        <end position="68"/>
    </location>
</feature>
<proteinExistence type="predicted"/>